<dbReference type="EMBL" id="CP016379">
    <property type="protein sequence ID" value="AZR74369.1"/>
    <property type="molecule type" value="Genomic_DNA"/>
</dbReference>
<evidence type="ECO:0000256" key="1">
    <source>
        <dbReference type="SAM" id="MobiDB-lite"/>
    </source>
</evidence>
<dbReference type="AlphaFoldDB" id="A0A3S9T1G4"/>
<name>A0A3S9T1G4_9FIRM</name>
<dbReference type="Proteomes" id="UP000267250">
    <property type="component" value="Chromosome"/>
</dbReference>
<protein>
    <submittedName>
        <fullName evidence="2">Uncharacterized protein</fullName>
    </submittedName>
</protein>
<dbReference type="RefSeq" id="WP_127017721.1">
    <property type="nucleotide sequence ID" value="NZ_CP016379.1"/>
</dbReference>
<feature type="region of interest" description="Disordered" evidence="1">
    <location>
        <begin position="1"/>
        <end position="21"/>
    </location>
</feature>
<accession>A0A3S9T1G4</accession>
<gene>
    <name evidence="2" type="ORF">BBF96_13810</name>
</gene>
<dbReference type="KEGG" id="aft:BBF96_13810"/>
<feature type="region of interest" description="Disordered" evidence="1">
    <location>
        <begin position="33"/>
        <end position="60"/>
    </location>
</feature>
<reference evidence="2 3" key="1">
    <citation type="submission" date="2016-07" db="EMBL/GenBank/DDBJ databases">
        <title>Genome and transcriptome analysis of iron-reducing fermentative bacteria Anoxybacter fermentans.</title>
        <authorList>
            <person name="Zeng X."/>
            <person name="Shao Z."/>
        </authorList>
    </citation>
    <scope>NUCLEOTIDE SEQUENCE [LARGE SCALE GENOMIC DNA]</scope>
    <source>
        <strain evidence="2 3">DY22613</strain>
    </source>
</reference>
<organism evidence="2 3">
    <name type="scientific">Anoxybacter fermentans</name>
    <dbReference type="NCBI Taxonomy" id="1323375"/>
    <lineage>
        <taxon>Bacteria</taxon>
        <taxon>Bacillati</taxon>
        <taxon>Bacillota</taxon>
        <taxon>Clostridia</taxon>
        <taxon>Halanaerobiales</taxon>
        <taxon>Anoxybacter</taxon>
    </lineage>
</organism>
<proteinExistence type="predicted"/>
<feature type="compositionally biased region" description="Basic and acidic residues" evidence="1">
    <location>
        <begin position="33"/>
        <end position="47"/>
    </location>
</feature>
<sequence>MRGNSEEYQTRIDKRKQEFEQTKKIYSPNKICDGKTVHESLNDKDSNFLKGQPVSSGIAE</sequence>
<evidence type="ECO:0000313" key="2">
    <source>
        <dbReference type="EMBL" id="AZR74369.1"/>
    </source>
</evidence>
<evidence type="ECO:0000313" key="3">
    <source>
        <dbReference type="Proteomes" id="UP000267250"/>
    </source>
</evidence>
<keyword evidence="3" id="KW-1185">Reference proteome</keyword>